<dbReference type="GO" id="GO:0019867">
    <property type="term" value="C:outer membrane"/>
    <property type="evidence" value="ECO:0007669"/>
    <property type="project" value="InterPro"/>
</dbReference>
<dbReference type="PANTHER" id="PTHR34597">
    <property type="entry name" value="SLR1661 PROTEIN"/>
    <property type="match status" value="1"/>
</dbReference>
<dbReference type="Pfam" id="PF01103">
    <property type="entry name" value="Omp85"/>
    <property type="match status" value="1"/>
</dbReference>
<organism evidence="4 5">
    <name type="scientific">Allosphingosinicella deserti</name>
    <dbReference type="NCBI Taxonomy" id="2116704"/>
    <lineage>
        <taxon>Bacteria</taxon>
        <taxon>Pseudomonadati</taxon>
        <taxon>Pseudomonadota</taxon>
        <taxon>Alphaproteobacteria</taxon>
        <taxon>Sphingomonadales</taxon>
        <taxon>Sphingomonadaceae</taxon>
        <taxon>Allosphingosinicella</taxon>
    </lineage>
</organism>
<dbReference type="GO" id="GO:0046819">
    <property type="term" value="P:protein secretion by the type V secretion system"/>
    <property type="evidence" value="ECO:0007669"/>
    <property type="project" value="TreeGrafter"/>
</dbReference>
<dbReference type="AlphaFoldDB" id="A0A2P7QFX2"/>
<evidence type="ECO:0000256" key="2">
    <source>
        <dbReference type="ARBA" id="ARBA00023136"/>
    </source>
</evidence>
<dbReference type="InterPro" id="IPR051544">
    <property type="entry name" value="TPS_OM_transporter"/>
</dbReference>
<comment type="caution">
    <text evidence="4">The sequence shown here is derived from an EMBL/GenBank/DDBJ whole genome shotgun (WGS) entry which is preliminary data.</text>
</comment>
<reference evidence="4 5" key="1">
    <citation type="submission" date="2018-03" db="EMBL/GenBank/DDBJ databases">
        <title>The draft genome of Sphingosinicella sp. GL-C-18.</title>
        <authorList>
            <person name="Liu L."/>
            <person name="Li L."/>
            <person name="Liang L."/>
            <person name="Zhang X."/>
            <person name="Wang T."/>
        </authorList>
    </citation>
    <scope>NUCLEOTIDE SEQUENCE [LARGE SCALE GENOMIC DNA]</scope>
    <source>
        <strain evidence="4 5">GL-C-18</strain>
    </source>
</reference>
<keyword evidence="2" id="KW-0472">Membrane</keyword>
<protein>
    <recommendedName>
        <fullName evidence="3">Bacterial surface antigen (D15) domain-containing protein</fullName>
    </recommendedName>
</protein>
<comment type="subcellular location">
    <subcellularLocation>
        <location evidence="1">Membrane</location>
    </subcellularLocation>
</comment>
<feature type="domain" description="Bacterial surface antigen (D15)" evidence="3">
    <location>
        <begin position="374"/>
        <end position="500"/>
    </location>
</feature>
<name>A0A2P7QFX2_9SPHN</name>
<accession>A0A2P7QFX2</accession>
<evidence type="ECO:0000256" key="1">
    <source>
        <dbReference type="ARBA" id="ARBA00004370"/>
    </source>
</evidence>
<evidence type="ECO:0000313" key="5">
    <source>
        <dbReference type="Proteomes" id="UP000241167"/>
    </source>
</evidence>
<dbReference type="EMBL" id="PXYI01000011">
    <property type="protein sequence ID" value="PSJ36844.1"/>
    <property type="molecule type" value="Genomic_DNA"/>
</dbReference>
<sequence length="527" mass="57717">MNVDSRSAFEVSTCPFDESPLRLDLQRVVYSRPDGSPLPAEIADVIARLKQPSGDQSIRVICDLRDAANAALRREGWVASVQVPPQEITDGTLALHVVTAKMVEVRVRGNAGPYEDMLRERLNRLKTFDPLNEGVIERLLLLAGDVPGLDVQLALRPAGGAPGEVIGDVTISYRRFNLLANLQNYNSRVLGRETGYVRAEYYGLTGLSDITYVGASSTADFKEQRILQAGHIAGLGADGSTLGARISFAWSRPDLPGLDYRADTLIVGFDYTKPLIRSLNTNVFAAAGFDYIDQLTNLYSGDLKLPLTRDKMRIAYLSLNADTRRVRPDGSPIWAFRGALEARKGFDILGATKPGVEDGRIQSRIDGEADALVLRASLEAMAGLSRTFRLVARGQTQWTDDPLLNYEEFSLGNLTMGRGYDPGANGGDRAIGLSGEAQFDLPFSSRFTSQVFGFYDFVYLDNLDRGATETERTLSSFGAGLRLGLPGQALLEITYAHPKDRALTIDREPPSDRILVSLSLRFSDAVR</sequence>
<dbReference type="InterPro" id="IPR000184">
    <property type="entry name" value="Bac_surfAg_D15"/>
</dbReference>
<proteinExistence type="predicted"/>
<evidence type="ECO:0000313" key="4">
    <source>
        <dbReference type="EMBL" id="PSJ36844.1"/>
    </source>
</evidence>
<dbReference type="Gene3D" id="2.40.160.50">
    <property type="entry name" value="membrane protein fhac: a member of the omp85/tpsb transporter family"/>
    <property type="match status" value="1"/>
</dbReference>
<dbReference type="GO" id="GO:0098046">
    <property type="term" value="C:type V protein secretion system complex"/>
    <property type="evidence" value="ECO:0007669"/>
    <property type="project" value="TreeGrafter"/>
</dbReference>
<dbReference type="Proteomes" id="UP000241167">
    <property type="component" value="Unassembled WGS sequence"/>
</dbReference>
<gene>
    <name evidence="4" type="ORF">C7I55_24335</name>
</gene>
<keyword evidence="5" id="KW-1185">Reference proteome</keyword>
<evidence type="ECO:0000259" key="3">
    <source>
        <dbReference type="Pfam" id="PF01103"/>
    </source>
</evidence>
<dbReference type="GO" id="GO:0008320">
    <property type="term" value="F:protein transmembrane transporter activity"/>
    <property type="evidence" value="ECO:0007669"/>
    <property type="project" value="TreeGrafter"/>
</dbReference>
<dbReference type="PANTHER" id="PTHR34597:SF6">
    <property type="entry name" value="BLR6126 PROTEIN"/>
    <property type="match status" value="1"/>
</dbReference>